<comment type="caution">
    <text evidence="1">The sequence shown here is derived from an EMBL/GenBank/DDBJ whole genome shotgun (WGS) entry which is preliminary data.</text>
</comment>
<protein>
    <submittedName>
        <fullName evidence="1">Uncharacterized protein</fullName>
    </submittedName>
</protein>
<evidence type="ECO:0000313" key="1">
    <source>
        <dbReference type="EMBL" id="KKR30625.1"/>
    </source>
</evidence>
<reference evidence="1 2" key="1">
    <citation type="journal article" date="2015" name="Nature">
        <title>rRNA introns, odd ribosomes, and small enigmatic genomes across a large radiation of phyla.</title>
        <authorList>
            <person name="Brown C.T."/>
            <person name="Hug L.A."/>
            <person name="Thomas B.C."/>
            <person name="Sharon I."/>
            <person name="Castelle C.J."/>
            <person name="Singh A."/>
            <person name="Wilkins M.J."/>
            <person name="Williams K.H."/>
            <person name="Banfield J.F."/>
        </authorList>
    </citation>
    <scope>NUCLEOTIDE SEQUENCE [LARGE SCALE GENOMIC DNA]</scope>
</reference>
<dbReference type="AlphaFoldDB" id="A0A0G0S7B7"/>
<sequence length="99" mass="11142">MSPEARLPTPEEVQKFKSSVNFKNIMDLDPHDQTLYQLMVESEFGIVTIPFQGQICGLQASQERDRLTLSFLEAGIATSTFIITDVERDIVLLVVGLNR</sequence>
<accession>A0A0G0S7B7</accession>
<dbReference type="Proteomes" id="UP000034793">
    <property type="component" value="Unassembled WGS sequence"/>
</dbReference>
<gene>
    <name evidence="1" type="ORF">UT61_C0004G0052</name>
</gene>
<name>A0A0G0S7B7_9BACT</name>
<dbReference type="EMBL" id="LBXL01000004">
    <property type="protein sequence ID" value="KKR30625.1"/>
    <property type="molecule type" value="Genomic_DNA"/>
</dbReference>
<evidence type="ECO:0000313" key="2">
    <source>
        <dbReference type="Proteomes" id="UP000034793"/>
    </source>
</evidence>
<organism evidence="1 2">
    <name type="scientific">Candidatus Woesebacteria bacterium GW2011_GWA1_39_8</name>
    <dbReference type="NCBI Taxonomy" id="1618552"/>
    <lineage>
        <taxon>Bacteria</taxon>
        <taxon>Candidatus Woeseibacteriota</taxon>
    </lineage>
</organism>
<proteinExistence type="predicted"/>